<feature type="transmembrane region" description="Helical" evidence="5">
    <location>
        <begin position="47"/>
        <end position="68"/>
    </location>
</feature>
<feature type="transmembrane region" description="Helical" evidence="5">
    <location>
        <begin position="172"/>
        <end position="201"/>
    </location>
</feature>
<dbReference type="InterPro" id="IPR020846">
    <property type="entry name" value="MFS_dom"/>
</dbReference>
<organism evidence="7 8">
    <name type="scientific">Gordonibacter massiliensis</name>
    <name type="common">ex Traore et al. 2017</name>
    <dbReference type="NCBI Taxonomy" id="1841863"/>
    <lineage>
        <taxon>Bacteria</taxon>
        <taxon>Bacillati</taxon>
        <taxon>Actinomycetota</taxon>
        <taxon>Coriobacteriia</taxon>
        <taxon>Eggerthellales</taxon>
        <taxon>Eggerthellaceae</taxon>
        <taxon>Gordonibacter</taxon>
    </lineage>
</organism>
<feature type="transmembrane region" description="Helical" evidence="5">
    <location>
        <begin position="264"/>
        <end position="285"/>
    </location>
</feature>
<feature type="transmembrane region" description="Helical" evidence="5">
    <location>
        <begin position="222"/>
        <end position="244"/>
    </location>
</feature>
<proteinExistence type="predicted"/>
<feature type="transmembrane region" description="Helical" evidence="5">
    <location>
        <begin position="89"/>
        <end position="122"/>
    </location>
</feature>
<evidence type="ECO:0000256" key="1">
    <source>
        <dbReference type="ARBA" id="ARBA00004651"/>
    </source>
</evidence>
<evidence type="ECO:0000313" key="8">
    <source>
        <dbReference type="Proteomes" id="UP000587396"/>
    </source>
</evidence>
<evidence type="ECO:0000256" key="5">
    <source>
        <dbReference type="SAM" id="Phobius"/>
    </source>
</evidence>
<sequence length="410" mass="42973">MAKGFDRGVYRAVLRVREAYAFDAGGFLMRIYAYMATIGSISMLTLAGYSFFTAGTISSTIALATFFISPRVSKLVDEKGQHAVVPWAAAIALAGLTLMLTTVSFGGLTALCYVAALLMGFIPNAQALTRARWTYLVRTGRLGSDAPTLKTVFSYEGVIDDIAFMIGPAASIALAAALFPAAGMLGGGVCFVVGTCVLSLSRSTEPQAGWVAEASEGPRRKSIIVTSSTVRILFALMFFLGAFYGVFDTATVALAEDVGNPSAASFILIVAACVSIASGLVFGMVRLALPQYAQLVLTGTLVGCAYGAMVFIDSIEALFVVSTVAALFYAPFLITANGACEQMVPGERLTEAITWLNSGSICGLAFGPTLGGVIIDELGTTASFDFGAVLAIMIPIIAFACLPILKRRRK</sequence>
<dbReference type="Gene3D" id="1.20.1250.20">
    <property type="entry name" value="MFS general substrate transporter like domains"/>
    <property type="match status" value="2"/>
</dbReference>
<dbReference type="GO" id="GO:0022857">
    <property type="term" value="F:transmembrane transporter activity"/>
    <property type="evidence" value="ECO:0007669"/>
    <property type="project" value="InterPro"/>
</dbReference>
<gene>
    <name evidence="7" type="ORF">H7313_02140</name>
</gene>
<feature type="transmembrane region" description="Helical" evidence="5">
    <location>
        <begin position="292"/>
        <end position="312"/>
    </location>
</feature>
<evidence type="ECO:0000259" key="6">
    <source>
        <dbReference type="PROSITE" id="PS50850"/>
    </source>
</evidence>
<comment type="caution">
    <text evidence="7">The sequence shown here is derived from an EMBL/GenBank/DDBJ whole genome shotgun (WGS) entry which is preliminary data.</text>
</comment>
<dbReference type="InterPro" id="IPR011701">
    <property type="entry name" value="MFS"/>
</dbReference>
<evidence type="ECO:0000256" key="3">
    <source>
        <dbReference type="ARBA" id="ARBA00022989"/>
    </source>
</evidence>
<dbReference type="GO" id="GO:0005886">
    <property type="term" value="C:plasma membrane"/>
    <property type="evidence" value="ECO:0007669"/>
    <property type="project" value="UniProtKB-SubCell"/>
</dbReference>
<protein>
    <submittedName>
        <fullName evidence="7">MFS transporter</fullName>
    </submittedName>
</protein>
<dbReference type="PROSITE" id="PS50850">
    <property type="entry name" value="MFS"/>
    <property type="match status" value="1"/>
</dbReference>
<dbReference type="PANTHER" id="PTHR23542:SF1">
    <property type="entry name" value="MAJOR FACILITATOR SUPERFAMILY (MFS) PROFILE DOMAIN-CONTAINING PROTEIN"/>
    <property type="match status" value="1"/>
</dbReference>
<evidence type="ECO:0000256" key="2">
    <source>
        <dbReference type="ARBA" id="ARBA00022692"/>
    </source>
</evidence>
<comment type="subcellular location">
    <subcellularLocation>
        <location evidence="1">Cell membrane</location>
        <topology evidence="1">Multi-pass membrane protein</topology>
    </subcellularLocation>
</comment>
<reference evidence="7 8" key="1">
    <citation type="submission" date="2020-08" db="EMBL/GenBank/DDBJ databases">
        <authorList>
            <person name="Liu C."/>
            <person name="Sun Q."/>
        </authorList>
    </citation>
    <scope>NUCLEOTIDE SEQUENCE [LARGE SCALE GENOMIC DNA]</scope>
    <source>
        <strain evidence="7 8">N22</strain>
    </source>
</reference>
<keyword evidence="4 5" id="KW-0472">Membrane</keyword>
<dbReference type="PANTHER" id="PTHR23542">
    <property type="match status" value="1"/>
</dbReference>
<accession>A0A842J9K7</accession>
<dbReference type="Pfam" id="PF07690">
    <property type="entry name" value="MFS_1"/>
    <property type="match status" value="1"/>
</dbReference>
<keyword evidence="8" id="KW-1185">Reference proteome</keyword>
<feature type="transmembrane region" description="Helical" evidence="5">
    <location>
        <begin position="318"/>
        <end position="340"/>
    </location>
</feature>
<feature type="domain" description="Major facilitator superfamily (MFS) profile" evidence="6">
    <location>
        <begin position="229"/>
        <end position="410"/>
    </location>
</feature>
<dbReference type="SUPFAM" id="SSF103473">
    <property type="entry name" value="MFS general substrate transporter"/>
    <property type="match status" value="1"/>
</dbReference>
<feature type="transmembrane region" description="Helical" evidence="5">
    <location>
        <begin position="386"/>
        <end position="405"/>
    </location>
</feature>
<dbReference type="AlphaFoldDB" id="A0A842J9K7"/>
<dbReference type="Proteomes" id="UP000587396">
    <property type="component" value="Unassembled WGS sequence"/>
</dbReference>
<name>A0A842J9K7_9ACTN</name>
<evidence type="ECO:0000256" key="4">
    <source>
        <dbReference type="ARBA" id="ARBA00023136"/>
    </source>
</evidence>
<dbReference type="RefSeq" id="WP_185904133.1">
    <property type="nucleotide sequence ID" value="NZ_JACMSE010000001.1"/>
</dbReference>
<keyword evidence="3 5" id="KW-1133">Transmembrane helix</keyword>
<dbReference type="InterPro" id="IPR036259">
    <property type="entry name" value="MFS_trans_sf"/>
</dbReference>
<evidence type="ECO:0000313" key="7">
    <source>
        <dbReference type="EMBL" id="MBC2888154.1"/>
    </source>
</evidence>
<keyword evidence="2 5" id="KW-0812">Transmembrane</keyword>
<dbReference type="EMBL" id="JACMSE010000001">
    <property type="protein sequence ID" value="MBC2888154.1"/>
    <property type="molecule type" value="Genomic_DNA"/>
</dbReference>
<feature type="transmembrane region" description="Helical" evidence="5">
    <location>
        <begin position="352"/>
        <end position="374"/>
    </location>
</feature>